<evidence type="ECO:0000313" key="2">
    <source>
        <dbReference type="Proteomes" id="UP000006583"/>
    </source>
</evidence>
<dbReference type="RefSeq" id="WP_013909849.1">
    <property type="nucleotide sequence ID" value="NC_015682.1"/>
</dbReference>
<dbReference type="OrthoDB" id="9783236at2"/>
<dbReference type="KEGG" id="top:TOPB45_1060"/>
<accession>F8C608</accession>
<evidence type="ECO:0000313" key="1">
    <source>
        <dbReference type="EMBL" id="AEH23151.1"/>
    </source>
</evidence>
<dbReference type="eggNOG" id="ENOG5033RW4">
    <property type="taxonomic scope" value="Bacteria"/>
</dbReference>
<organism evidence="1 2">
    <name type="scientific">Thermodesulfobacterium geofontis (strain OPF15)</name>
    <dbReference type="NCBI Taxonomy" id="795359"/>
    <lineage>
        <taxon>Bacteria</taxon>
        <taxon>Pseudomonadati</taxon>
        <taxon>Thermodesulfobacteriota</taxon>
        <taxon>Thermodesulfobacteria</taxon>
        <taxon>Thermodesulfobacteriales</taxon>
        <taxon>Thermodesulfobacteriaceae</taxon>
        <taxon>Thermodesulfobacterium</taxon>
    </lineage>
</organism>
<dbReference type="Proteomes" id="UP000006583">
    <property type="component" value="Chromosome"/>
</dbReference>
<sequence>MDIEGAKRIILYVVEKTKHRWDQYYEDWENIDEVFLRRGYEQGGFECWKFIGLLKEQGICSINSIGQILDKLDIQKNKKYNRNFAGSISSPLYQSMKNGEYGIEGYKFYKCVENYLEKEENKKGNSFWKLLWYMLVCCNYLKNNYNASFSYFLKKKYCEYKKIPDITDSDFLNISPEDWEEFKKIKKPWKELYGIGENIFDFIVGDIKEAQFAINSFKLDSANKHFLKITGISKLIGDLNEKNVINFLKKLNLPYTLREINKGIYTYCSKTESSNFGFCRNKTICKKCGISDICEKNF</sequence>
<dbReference type="AlphaFoldDB" id="F8C608"/>
<name>F8C608_THEGP</name>
<dbReference type="PATRIC" id="fig|795359.3.peg.1072"/>
<protein>
    <submittedName>
        <fullName evidence="1">Uncharacterized protein</fullName>
    </submittedName>
</protein>
<reference evidence="1 2" key="1">
    <citation type="journal article" date="2013" name="Genome Announc.">
        <title>Complete genome sequence of the hyperthermophilic sulfate-reducing bacterium Thermodesulfobacterium geofontis OPF15T.</title>
        <authorList>
            <person name="Elkins J.G."/>
            <person name="Hamilton-Brehm S.D."/>
            <person name="Lucas S."/>
            <person name="Han J."/>
            <person name="Lapidus A."/>
            <person name="Cheng J.F."/>
            <person name="Goodwin L.A."/>
            <person name="Pitluck S."/>
            <person name="Peters L."/>
            <person name="Mikhailova N."/>
            <person name="Davenport K.W."/>
            <person name="Detter J.C."/>
            <person name="Han C.S."/>
            <person name="Tapia R."/>
            <person name="Land M.L."/>
            <person name="Hauser L."/>
            <person name="Kyrpides N.C."/>
            <person name="Ivanova N.N."/>
            <person name="Pagani I."/>
            <person name="Bruce D."/>
            <person name="Woyke T."/>
            <person name="Cottingham R.W."/>
        </authorList>
    </citation>
    <scope>NUCLEOTIDE SEQUENCE [LARGE SCALE GENOMIC DNA]</scope>
    <source>
        <strain evidence="1 2">OPF15</strain>
    </source>
</reference>
<dbReference type="EMBL" id="CP002829">
    <property type="protein sequence ID" value="AEH23151.1"/>
    <property type="molecule type" value="Genomic_DNA"/>
</dbReference>
<keyword evidence="2" id="KW-1185">Reference proteome</keyword>
<proteinExistence type="predicted"/>
<dbReference type="HOGENOM" id="CLU_1072335_0_0_0"/>
<gene>
    <name evidence="1" type="ordered locus">TOPB45_1060</name>
</gene>